<keyword evidence="2" id="KW-0460">Magnesium</keyword>
<feature type="domain" description="PAP-associated" evidence="4">
    <location>
        <begin position="274"/>
        <end position="335"/>
    </location>
</feature>
<evidence type="ECO:0000256" key="2">
    <source>
        <dbReference type="ARBA" id="ARBA00022842"/>
    </source>
</evidence>
<evidence type="ECO:0000259" key="5">
    <source>
        <dbReference type="Pfam" id="PF22600"/>
    </source>
</evidence>
<dbReference type="PANTHER" id="PTHR23092">
    <property type="entry name" value="POLY(A) RNA POLYMERASE"/>
    <property type="match status" value="1"/>
</dbReference>
<feature type="compositionally biased region" description="Low complexity" evidence="3">
    <location>
        <begin position="582"/>
        <end position="597"/>
    </location>
</feature>
<dbReference type="SUPFAM" id="SSF81301">
    <property type="entry name" value="Nucleotidyltransferase"/>
    <property type="match status" value="1"/>
</dbReference>
<dbReference type="Pfam" id="PF03828">
    <property type="entry name" value="PAP_assoc"/>
    <property type="match status" value="1"/>
</dbReference>
<evidence type="ECO:0000256" key="3">
    <source>
        <dbReference type="SAM" id="MobiDB-lite"/>
    </source>
</evidence>
<evidence type="ECO:0000256" key="1">
    <source>
        <dbReference type="ARBA" id="ARBA00022723"/>
    </source>
</evidence>
<feature type="region of interest" description="Disordered" evidence="3">
    <location>
        <begin position="435"/>
        <end position="613"/>
    </location>
</feature>
<feature type="compositionally biased region" description="Acidic residues" evidence="3">
    <location>
        <begin position="463"/>
        <end position="512"/>
    </location>
</feature>
<reference evidence="6" key="1">
    <citation type="journal article" date="2022" name="bioRxiv">
        <title>Genomics of Preaxostyla Flagellates Illuminates Evolutionary Transitions and the Path Towards Mitochondrial Loss.</title>
        <authorList>
            <person name="Novak L.V.F."/>
            <person name="Treitli S.C."/>
            <person name="Pyrih J."/>
            <person name="Halakuc P."/>
            <person name="Pipaliya S.V."/>
            <person name="Vacek V."/>
            <person name="Brzon O."/>
            <person name="Soukal P."/>
            <person name="Eme L."/>
            <person name="Dacks J.B."/>
            <person name="Karnkowska A."/>
            <person name="Elias M."/>
            <person name="Hampl V."/>
        </authorList>
    </citation>
    <scope>NUCLEOTIDE SEQUENCE</scope>
    <source>
        <strain evidence="6">RCP-MX</strain>
    </source>
</reference>
<dbReference type="Pfam" id="PF22600">
    <property type="entry name" value="MTPAP-like_central"/>
    <property type="match status" value="1"/>
</dbReference>
<proteinExistence type="predicted"/>
<dbReference type="InterPro" id="IPR043519">
    <property type="entry name" value="NT_sf"/>
</dbReference>
<feature type="domain" description="Poly(A) RNA polymerase mitochondrial-like central palm" evidence="5">
    <location>
        <begin position="83"/>
        <end position="213"/>
    </location>
</feature>
<keyword evidence="7" id="KW-1185">Reference proteome</keyword>
<dbReference type="PANTHER" id="PTHR23092:SF15">
    <property type="entry name" value="INACTIVE NON-CANONICAL POLY(A) RNA POLYMERASE PROTEIN TRF4-2-RELATED"/>
    <property type="match status" value="1"/>
</dbReference>
<organism evidence="6 7">
    <name type="scientific">Paratrimastix pyriformis</name>
    <dbReference type="NCBI Taxonomy" id="342808"/>
    <lineage>
        <taxon>Eukaryota</taxon>
        <taxon>Metamonada</taxon>
        <taxon>Preaxostyla</taxon>
        <taxon>Paratrimastigidae</taxon>
        <taxon>Paratrimastix</taxon>
    </lineage>
</organism>
<dbReference type="InterPro" id="IPR002058">
    <property type="entry name" value="PAP_assoc"/>
</dbReference>
<dbReference type="EMBL" id="JAPMOS010000232">
    <property type="protein sequence ID" value="KAJ4453646.1"/>
    <property type="molecule type" value="Genomic_DNA"/>
</dbReference>
<accession>A0ABQ8U719</accession>
<dbReference type="Gene3D" id="1.10.1410.10">
    <property type="match status" value="1"/>
</dbReference>
<evidence type="ECO:0000313" key="6">
    <source>
        <dbReference type="EMBL" id="KAJ4453646.1"/>
    </source>
</evidence>
<dbReference type="InterPro" id="IPR045862">
    <property type="entry name" value="Trf4-like"/>
</dbReference>
<protein>
    <submittedName>
        <fullName evidence="6">DNA polymerase sigma subunit</fullName>
    </submittedName>
</protein>
<dbReference type="InterPro" id="IPR054708">
    <property type="entry name" value="MTPAP-like_central"/>
</dbReference>
<keyword evidence="1" id="KW-0479">Metal-binding</keyword>
<dbReference type="CDD" id="cd05402">
    <property type="entry name" value="NT_PAP_TUTase"/>
    <property type="match status" value="1"/>
</dbReference>
<feature type="compositionally biased region" description="Low complexity" evidence="3">
    <location>
        <begin position="513"/>
        <end position="522"/>
    </location>
</feature>
<feature type="compositionally biased region" description="Low complexity" evidence="3">
    <location>
        <begin position="537"/>
        <end position="548"/>
    </location>
</feature>
<sequence length="613" mass="67045">MSSYAFLVLLSPNDFSKRFPSSPLFDIAPLSEDAPDRYTFQGKQSGYSRGDYHCYSPSYLSSWPFPWINASAYATKNSLEEKLSLEIEDFCRYMSPTRAERRLRVNIVARTSRVIRQLWPQSEIRVFGSSATNLYLPQSDMDLCVFNVQLPPSRRPLFSLEEELRCQGLTLETLVVPNAKVPLVKMAERDSRLQVDISFNVSGGPANTRIIKQMLQLYPLARPLTLVLKGFLTKQKLHDTFSGGLGSYCLVLMVISHLQMYQANFDRDPNAAGLGRLLLDFFELYGVRFRFERDGISVLSGGSYFNKVSCGPRRFDLITIPRPPIGSCWQSERGWMDHRYPMVPAVEDPQNPASDVGRNSFNMSQICHAFEEAHEMLSNPQRALSLLYGGAAGRGSSPRGAQAAVALPATVLGAIISLDPSFGQWREVINALPMAADEPRPEDEDEWGPGPEGDWRIAIDGLLLDDPEGAECGEEDGEGDEGDEEDEEDASEQEDPFDSDGDLSDGDGDGDAASDLSPSASGSPPPPRQDAPCRDGPPAAAPVAVDAPHGQPHEPQSAADRTAPSAQHEMPPHPSSPPPPATRAAAPAPAPETRAAPVTQVVEAERQRSTSTS</sequence>
<comment type="caution">
    <text evidence="6">The sequence shown here is derived from an EMBL/GenBank/DDBJ whole genome shotgun (WGS) entry which is preliminary data.</text>
</comment>
<name>A0ABQ8U719_9EUKA</name>
<evidence type="ECO:0000259" key="4">
    <source>
        <dbReference type="Pfam" id="PF03828"/>
    </source>
</evidence>
<dbReference type="Proteomes" id="UP001141327">
    <property type="component" value="Unassembled WGS sequence"/>
</dbReference>
<dbReference type="Gene3D" id="3.30.460.10">
    <property type="entry name" value="Beta Polymerase, domain 2"/>
    <property type="match status" value="1"/>
</dbReference>
<gene>
    <name evidence="6" type="ORF">PAPYR_11833</name>
</gene>
<feature type="compositionally biased region" description="Basic and acidic residues" evidence="3">
    <location>
        <begin position="603"/>
        <end position="613"/>
    </location>
</feature>
<evidence type="ECO:0000313" key="7">
    <source>
        <dbReference type="Proteomes" id="UP001141327"/>
    </source>
</evidence>
<feature type="compositionally biased region" description="Pro residues" evidence="3">
    <location>
        <begin position="572"/>
        <end position="581"/>
    </location>
</feature>
<dbReference type="SUPFAM" id="SSF81631">
    <property type="entry name" value="PAP/OAS1 substrate-binding domain"/>
    <property type="match status" value="1"/>
</dbReference>